<feature type="transmembrane region" description="Helical" evidence="2">
    <location>
        <begin position="32"/>
        <end position="59"/>
    </location>
</feature>
<sequence length="74" mass="7691">MMNSGALALGDPSAPSQPRDNQLKSGLVTTMAWTLALLELVVAVTLALGQALLIVMILVAPLDSPPQQKDQPGI</sequence>
<reference evidence="3 4" key="1">
    <citation type="submission" date="2015-02" db="EMBL/GenBank/DDBJ databases">
        <authorList>
            <person name="Slaby B."/>
            <person name="Hentschel U."/>
        </authorList>
    </citation>
    <scope>NUCLEOTIDE SEQUENCE [LARGE SCALE GENOMIC DNA]</scope>
    <source>
        <strain evidence="3">15L</strain>
    </source>
</reference>
<gene>
    <name evidence="3" type="ORF">TQ37_09715</name>
</gene>
<comment type="caution">
    <text evidence="3">The sequence shown here is derived from an EMBL/GenBank/DDBJ whole genome shotgun (WGS) entry which is preliminary data.</text>
</comment>
<keyword evidence="2" id="KW-0472">Membrane</keyword>
<dbReference type="EMBL" id="JYFQ01000206">
    <property type="protein sequence ID" value="KKZ10097.1"/>
    <property type="molecule type" value="Genomic_DNA"/>
</dbReference>
<accession>A0A0G8AS58</accession>
<evidence type="ECO:0000313" key="3">
    <source>
        <dbReference type="EMBL" id="KKZ10097.1"/>
    </source>
</evidence>
<keyword evidence="2" id="KW-0812">Transmembrane</keyword>
<name>A0A0G8AS58_9SYNE</name>
<dbReference type="PATRIC" id="fig|1608419.3.peg.1251"/>
<protein>
    <submittedName>
        <fullName evidence="3">Uncharacterized protein</fullName>
    </submittedName>
</protein>
<dbReference type="Proteomes" id="UP000035037">
    <property type="component" value="Unassembled WGS sequence"/>
</dbReference>
<keyword evidence="2" id="KW-1133">Transmembrane helix</keyword>
<organism evidence="3 4">
    <name type="scientific">Candidatus Synechococcus spongiarum 15L</name>
    <dbReference type="NCBI Taxonomy" id="1608419"/>
    <lineage>
        <taxon>Bacteria</taxon>
        <taxon>Bacillati</taxon>
        <taxon>Cyanobacteriota</taxon>
        <taxon>Cyanophyceae</taxon>
        <taxon>Synechococcales</taxon>
        <taxon>Synechococcaceae</taxon>
        <taxon>Synechococcus</taxon>
    </lineage>
</organism>
<evidence type="ECO:0000256" key="1">
    <source>
        <dbReference type="SAM" id="MobiDB-lite"/>
    </source>
</evidence>
<evidence type="ECO:0000256" key="2">
    <source>
        <dbReference type="SAM" id="Phobius"/>
    </source>
</evidence>
<dbReference type="AlphaFoldDB" id="A0A0G8AS58"/>
<reference evidence="3 4" key="2">
    <citation type="submission" date="2015-05" db="EMBL/GenBank/DDBJ databases">
        <title>Lifestyle Evolution in Cyanobacterial Symbionts of Sponges.</title>
        <authorList>
            <person name="Burgsdorf I."/>
            <person name="Slaby B.M."/>
            <person name="Handley K.M."/>
            <person name="Haber M."/>
            <person name="Blom J."/>
            <person name="Marshall C.W."/>
            <person name="Gilbert J.A."/>
            <person name="Hentschel U."/>
            <person name="Steindler L."/>
        </authorList>
    </citation>
    <scope>NUCLEOTIDE SEQUENCE [LARGE SCALE GENOMIC DNA]</scope>
    <source>
        <strain evidence="3">15L</strain>
    </source>
</reference>
<evidence type="ECO:0000313" key="4">
    <source>
        <dbReference type="Proteomes" id="UP000035037"/>
    </source>
</evidence>
<proteinExistence type="predicted"/>
<feature type="region of interest" description="Disordered" evidence="1">
    <location>
        <begin position="1"/>
        <end position="22"/>
    </location>
</feature>